<evidence type="ECO:0000256" key="1">
    <source>
        <dbReference type="ARBA" id="ARBA00004123"/>
    </source>
</evidence>
<dbReference type="OrthoDB" id="10038011at2759"/>
<dbReference type="EMBL" id="JADBJN010000003">
    <property type="protein sequence ID" value="KAG5670712.1"/>
    <property type="molecule type" value="Genomic_DNA"/>
</dbReference>
<feature type="compositionally biased region" description="Polar residues" evidence="3">
    <location>
        <begin position="517"/>
        <end position="533"/>
    </location>
</feature>
<protein>
    <recommendedName>
        <fullName evidence="4">KANL2-like probable zinc-finger domain-containing protein</fullName>
    </recommendedName>
</protein>
<keyword evidence="6" id="KW-1185">Reference proteome</keyword>
<feature type="compositionally biased region" description="Basic residues" evidence="3">
    <location>
        <begin position="248"/>
        <end position="272"/>
    </location>
</feature>
<evidence type="ECO:0000256" key="3">
    <source>
        <dbReference type="SAM" id="MobiDB-lite"/>
    </source>
</evidence>
<proteinExistence type="predicted"/>
<evidence type="ECO:0000259" key="4">
    <source>
        <dbReference type="Pfam" id="PF13891"/>
    </source>
</evidence>
<dbReference type="GO" id="GO:0005634">
    <property type="term" value="C:nucleus"/>
    <property type="evidence" value="ECO:0007669"/>
    <property type="project" value="UniProtKB-SubCell"/>
</dbReference>
<feature type="compositionally biased region" description="Basic residues" evidence="3">
    <location>
        <begin position="464"/>
        <end position="473"/>
    </location>
</feature>
<dbReference type="AlphaFoldDB" id="A0A9J6BLW2"/>
<dbReference type="InterPro" id="IPR025927">
    <property type="entry name" value="Znf_KANL2-like"/>
</dbReference>
<comment type="subcellular location">
    <subcellularLocation>
        <location evidence="1">Nucleus</location>
    </subcellularLocation>
</comment>
<accession>A0A9J6BLW2</accession>
<feature type="compositionally biased region" description="Low complexity" evidence="3">
    <location>
        <begin position="103"/>
        <end position="125"/>
    </location>
</feature>
<dbReference type="Pfam" id="PF13891">
    <property type="entry name" value="zf-C3HC3H_KANSL2"/>
    <property type="match status" value="1"/>
</dbReference>
<sequence length="741" mass="83397">MSCQQQLIQEDPYIFTDTISNSTNFMHENNSQTKYVPLNRQTIYNRQFRQHEPTISVATDSSSGGASSPLLTKSTTFSDQQSPQQQQQKIIINPSSLKEKKNGLNNGKIQTSTNVNSNSTVSSSSPRTSPKFFKSHQQQQLQTPQNGKHILVSSNSNSSINHSIASVSKIQQPLKQCQQQQFQQNTNTLNHVAQTSSHLLPITGIKKEISNDDGDEKFLKTTALNVVKTEEKFGIKNEENHENEKTHNRNNAKKSKRTNKRKEKMALKHSRVKSQNVIVESVPLNAPKVQSDESNVIDKRLLHTYRHGDSESKFLTRDERLNMRKLQLRHVLNQYRGVNQIQQKSTEEYRMQFDKTNKLLKMLDRTKEKIFKKSITECIMRDCSEEAIVSSDYCSKHILATDKEQFLIRQCCFQYSDGHQCRIPVSDIMATVAVCSDHLNAPSHQLVSNNNGNSIIVDSIKPKKPPIQRKQQRTKTSPTIRPVKKCSNGGKMGRKKKSDLMVPVHRPTMIIHPSDLQKPQQQGIKGNSNNIIMSLSSSSSSSPSLSSTLPLKQENLQSESNHQFIHQNSGYLLASSQSSYGSMSSGNEDLYLKQDLMTGVCENSYESSDTGVGGLSENELISHDVIGNFDMESCAELSKVLSSLPSNTLDDLLTEPLHTSRDDEEYLDRAIEEVSATGMETETADFITAFEHFEGLDMLEMLDDDEQRQMISAATNLISMSGYMSHEQDNNYSAMPSPMMS</sequence>
<feature type="region of interest" description="Disordered" evidence="3">
    <location>
        <begin position="54"/>
        <end position="134"/>
    </location>
</feature>
<evidence type="ECO:0000313" key="5">
    <source>
        <dbReference type="EMBL" id="KAG5670712.1"/>
    </source>
</evidence>
<name>A0A9J6BLW2_POLVA</name>
<dbReference type="Proteomes" id="UP001107558">
    <property type="component" value="Chromosome 3"/>
</dbReference>
<comment type="caution">
    <text evidence="5">The sequence shown here is derived from an EMBL/GenBank/DDBJ whole genome shotgun (WGS) entry which is preliminary data.</text>
</comment>
<feature type="domain" description="KANL2-like probable zinc-finger" evidence="4">
    <location>
        <begin position="378"/>
        <end position="438"/>
    </location>
</feature>
<reference evidence="5" key="1">
    <citation type="submission" date="2021-03" db="EMBL/GenBank/DDBJ databases">
        <title>Chromosome level genome of the anhydrobiotic midge Polypedilum vanderplanki.</title>
        <authorList>
            <person name="Yoshida Y."/>
            <person name="Kikawada T."/>
            <person name="Gusev O."/>
        </authorList>
    </citation>
    <scope>NUCLEOTIDE SEQUENCE</scope>
    <source>
        <strain evidence="5">NIAS01</strain>
        <tissue evidence="5">Whole body or cell culture</tissue>
    </source>
</reference>
<feature type="compositionally biased region" description="Low complexity" evidence="3">
    <location>
        <begin position="534"/>
        <end position="550"/>
    </location>
</feature>
<organism evidence="5 6">
    <name type="scientific">Polypedilum vanderplanki</name>
    <name type="common">Sleeping chironomid midge</name>
    <dbReference type="NCBI Taxonomy" id="319348"/>
    <lineage>
        <taxon>Eukaryota</taxon>
        <taxon>Metazoa</taxon>
        <taxon>Ecdysozoa</taxon>
        <taxon>Arthropoda</taxon>
        <taxon>Hexapoda</taxon>
        <taxon>Insecta</taxon>
        <taxon>Pterygota</taxon>
        <taxon>Neoptera</taxon>
        <taxon>Endopterygota</taxon>
        <taxon>Diptera</taxon>
        <taxon>Nematocera</taxon>
        <taxon>Chironomoidea</taxon>
        <taxon>Chironomidae</taxon>
        <taxon>Chironominae</taxon>
        <taxon>Polypedilum</taxon>
        <taxon>Polypedilum</taxon>
    </lineage>
</organism>
<evidence type="ECO:0000256" key="2">
    <source>
        <dbReference type="ARBA" id="ARBA00023242"/>
    </source>
</evidence>
<feature type="compositionally biased region" description="Polar residues" evidence="3">
    <location>
        <begin position="56"/>
        <end position="79"/>
    </location>
</feature>
<feature type="region of interest" description="Disordered" evidence="3">
    <location>
        <begin position="464"/>
        <end position="498"/>
    </location>
</feature>
<feature type="compositionally biased region" description="Basic and acidic residues" evidence="3">
    <location>
        <begin position="236"/>
        <end position="247"/>
    </location>
</feature>
<gene>
    <name evidence="5" type="ORF">PVAND_000958</name>
</gene>
<feature type="region of interest" description="Disordered" evidence="3">
    <location>
        <begin position="515"/>
        <end position="550"/>
    </location>
</feature>
<keyword evidence="2" id="KW-0539">Nucleus</keyword>
<feature type="region of interest" description="Disordered" evidence="3">
    <location>
        <begin position="236"/>
        <end position="272"/>
    </location>
</feature>
<evidence type="ECO:0000313" key="6">
    <source>
        <dbReference type="Proteomes" id="UP001107558"/>
    </source>
</evidence>